<organism evidence="4 5">
    <name type="scientific">Nocardioides zeae</name>
    <dbReference type="NCBI Taxonomy" id="1457234"/>
    <lineage>
        <taxon>Bacteria</taxon>
        <taxon>Bacillati</taxon>
        <taxon>Actinomycetota</taxon>
        <taxon>Actinomycetes</taxon>
        <taxon>Propionibacteriales</taxon>
        <taxon>Nocardioidaceae</taxon>
        <taxon>Nocardioides</taxon>
    </lineage>
</organism>
<name>A0A6P0HMP8_9ACTN</name>
<reference evidence="4 5" key="1">
    <citation type="journal article" date="2014" name="Int. J. Syst. Evol. Microbiol.">
        <title>Nocardioides zeae sp. nov., isolated from the stem of Zea mays.</title>
        <authorList>
            <person name="Glaeser S.P."/>
            <person name="McInroy J.A."/>
            <person name="Busse H.J."/>
            <person name="Kampfer P."/>
        </authorList>
    </citation>
    <scope>NUCLEOTIDE SEQUENCE [LARGE SCALE GENOMIC DNA]</scope>
    <source>
        <strain evidence="4 5">JCM 30728</strain>
    </source>
</reference>
<dbReference type="GO" id="GO:0030288">
    <property type="term" value="C:outer membrane-bounded periplasmic space"/>
    <property type="evidence" value="ECO:0007669"/>
    <property type="project" value="TreeGrafter"/>
</dbReference>
<evidence type="ECO:0000256" key="2">
    <source>
        <dbReference type="ARBA" id="ARBA00022729"/>
    </source>
</evidence>
<dbReference type="PANTHER" id="PTHR30532">
    <property type="entry name" value="IRON III DICITRATE-BINDING PERIPLASMIC PROTEIN"/>
    <property type="match status" value="1"/>
</dbReference>
<keyword evidence="5" id="KW-1185">Reference proteome</keyword>
<proteinExistence type="predicted"/>
<evidence type="ECO:0000313" key="5">
    <source>
        <dbReference type="Proteomes" id="UP000468687"/>
    </source>
</evidence>
<dbReference type="Gene3D" id="3.40.50.1980">
    <property type="entry name" value="Nitrogenase molybdenum iron protein domain"/>
    <property type="match status" value="2"/>
</dbReference>
<dbReference type="AlphaFoldDB" id="A0A6P0HMP8"/>
<dbReference type="RefSeq" id="WP_163773441.1">
    <property type="nucleotide sequence ID" value="NZ_JAAGXA010000012.1"/>
</dbReference>
<dbReference type="PANTHER" id="PTHR30532:SF1">
    <property type="entry name" value="IRON(3+)-HYDROXAMATE-BINDING PROTEIN FHUD"/>
    <property type="match status" value="1"/>
</dbReference>
<dbReference type="InterPro" id="IPR051313">
    <property type="entry name" value="Bact_iron-sidero_bind"/>
</dbReference>
<dbReference type="SUPFAM" id="SSF53807">
    <property type="entry name" value="Helical backbone' metal receptor"/>
    <property type="match status" value="1"/>
</dbReference>
<protein>
    <submittedName>
        <fullName evidence="4">ABC transporter substrate-binding protein</fullName>
    </submittedName>
</protein>
<dbReference type="EMBL" id="JAAGXA010000012">
    <property type="protein sequence ID" value="NEN79901.1"/>
    <property type="molecule type" value="Genomic_DNA"/>
</dbReference>
<dbReference type="Proteomes" id="UP000468687">
    <property type="component" value="Unassembled WGS sequence"/>
</dbReference>
<keyword evidence="2 3" id="KW-0732">Signal</keyword>
<accession>A0A6P0HMP8</accession>
<feature type="chain" id="PRO_5026944753" evidence="3">
    <location>
        <begin position="31"/>
        <end position="319"/>
    </location>
</feature>
<sequence>MLRSVTTRRTTAVLAAAATLSGLTACGSDAADEGSAGEGAHAGTRSVDGVYGRVEVEGVPQRVVALTPQAADILLSLGVQPVAVAMTAEEEPTYPWLDGALTGEIDPHLLAGFVASPEAVAAHDPDLIVGAAWAVPEDVHRQLEDVAPTFAGLTEGNDDWDDLALALAELTGTDGAGVVAGVGDACEAAAAELPHLAGDTYQYVAAEQGRYRFGNGAWLECFGLVPAADQDNTQVGEAGVAEENLTDLDADVLAIFDRLGVRSALEDDARFTGLPSSNGGAVLWLDAALANATNSPGPLSFAYVIEQVQPVLASDGGRD</sequence>
<gene>
    <name evidence="4" type="ORF">G3T38_16650</name>
</gene>
<comment type="caution">
    <text evidence="4">The sequence shown here is derived from an EMBL/GenBank/DDBJ whole genome shotgun (WGS) entry which is preliminary data.</text>
</comment>
<feature type="signal peptide" evidence="3">
    <location>
        <begin position="1"/>
        <end position="30"/>
    </location>
</feature>
<keyword evidence="1" id="KW-0813">Transport</keyword>
<evidence type="ECO:0000256" key="1">
    <source>
        <dbReference type="ARBA" id="ARBA00022448"/>
    </source>
</evidence>
<dbReference type="PROSITE" id="PS51257">
    <property type="entry name" value="PROKAR_LIPOPROTEIN"/>
    <property type="match status" value="1"/>
</dbReference>
<evidence type="ECO:0000256" key="3">
    <source>
        <dbReference type="SAM" id="SignalP"/>
    </source>
</evidence>
<evidence type="ECO:0000313" key="4">
    <source>
        <dbReference type="EMBL" id="NEN79901.1"/>
    </source>
</evidence>